<evidence type="ECO:0000256" key="2">
    <source>
        <dbReference type="ARBA" id="ARBA00005170"/>
    </source>
</evidence>
<dbReference type="Pfam" id="PF03306">
    <property type="entry name" value="AAL_decarboxy"/>
    <property type="match status" value="1"/>
</dbReference>
<sequence>MAHNEIHQYSIVSALMDGVASHGVPISTILAYGDHGLGTFRHMDGEMIMKADGSIIPIDPPRNTMTPFASATRFQPTVKTKASLKAKQDLADLLESVFPSGRNHFLAFRMDGLFSSVHVRTAAGQGSPRDQMPGAVERQTTHTFHSIRGTVIGFRAPEYVTGINVVGNHLHFISEDRQRGGHILALETEGEVDVQAASLSKFHLELPTEDE</sequence>
<comment type="caution">
    <text evidence="9">The sequence shown here is derived from an EMBL/GenBank/DDBJ whole genome shotgun (WGS) entry which is preliminary data.</text>
</comment>
<dbReference type="GO" id="GO:0045151">
    <property type="term" value="P:acetoin biosynthetic process"/>
    <property type="evidence" value="ECO:0007669"/>
    <property type="project" value="UniProtKB-KW"/>
</dbReference>
<reference evidence="9" key="2">
    <citation type="submission" date="2023-06" db="EMBL/GenBank/DDBJ databases">
        <authorList>
            <consortium name="Lawrence Berkeley National Laboratory"/>
            <person name="Haridas S."/>
            <person name="Hensen N."/>
            <person name="Bonometti L."/>
            <person name="Westerberg I."/>
            <person name="Brannstrom I.O."/>
            <person name="Guillou S."/>
            <person name="Cros-Aarteil S."/>
            <person name="Calhoun S."/>
            <person name="Kuo A."/>
            <person name="Mondo S."/>
            <person name="Pangilinan J."/>
            <person name="Riley R."/>
            <person name="Labutti K."/>
            <person name="Andreopoulos B."/>
            <person name="Lipzen A."/>
            <person name="Chen C."/>
            <person name="Yanf M."/>
            <person name="Daum C."/>
            <person name="Ng V."/>
            <person name="Clum A."/>
            <person name="Steindorff A."/>
            <person name="Ohm R."/>
            <person name="Martin F."/>
            <person name="Silar P."/>
            <person name="Natvig D."/>
            <person name="Lalanne C."/>
            <person name="Gautier V."/>
            <person name="Ament-Velasquez S.L."/>
            <person name="Kruys A."/>
            <person name="Hutchinson M.I."/>
            <person name="Powell A.J."/>
            <person name="Barry K."/>
            <person name="Miller A.N."/>
            <person name="Grigoriev I.V."/>
            <person name="Debuchy R."/>
            <person name="Gladieux P."/>
            <person name="Thoren M.H."/>
            <person name="Johannesson H."/>
        </authorList>
    </citation>
    <scope>NUCLEOTIDE SEQUENCE</scope>
    <source>
        <strain evidence="9">CBS 118394</strain>
    </source>
</reference>
<evidence type="ECO:0000256" key="5">
    <source>
        <dbReference type="ARBA" id="ARBA00020164"/>
    </source>
</evidence>
<evidence type="ECO:0000313" key="10">
    <source>
        <dbReference type="Proteomes" id="UP001283341"/>
    </source>
</evidence>
<dbReference type="InterPro" id="IPR005128">
    <property type="entry name" value="Acetolactate_a_deCO2ase"/>
</dbReference>
<evidence type="ECO:0000256" key="8">
    <source>
        <dbReference type="ARBA" id="ARBA00023239"/>
    </source>
</evidence>
<dbReference type="SUPFAM" id="SSF117856">
    <property type="entry name" value="AF0104/ALDC/Ptd012-like"/>
    <property type="match status" value="1"/>
</dbReference>
<keyword evidence="8" id="KW-0456">Lyase</keyword>
<keyword evidence="6" id="KW-0210">Decarboxylase</keyword>
<dbReference type="PIRSF" id="PIRSF001332">
    <property type="entry name" value="Acetolac_decarb"/>
    <property type="match status" value="1"/>
</dbReference>
<dbReference type="GO" id="GO:0047605">
    <property type="term" value="F:acetolactate decarboxylase activity"/>
    <property type="evidence" value="ECO:0007669"/>
    <property type="project" value="UniProtKB-EC"/>
</dbReference>
<evidence type="ECO:0000256" key="6">
    <source>
        <dbReference type="ARBA" id="ARBA00022793"/>
    </source>
</evidence>
<name>A0AAE0HTX9_9PEZI</name>
<reference evidence="9" key="1">
    <citation type="journal article" date="2023" name="Mol. Phylogenet. Evol.">
        <title>Genome-scale phylogeny and comparative genomics of the fungal order Sordariales.</title>
        <authorList>
            <person name="Hensen N."/>
            <person name="Bonometti L."/>
            <person name="Westerberg I."/>
            <person name="Brannstrom I.O."/>
            <person name="Guillou S."/>
            <person name="Cros-Aarteil S."/>
            <person name="Calhoun S."/>
            <person name="Haridas S."/>
            <person name="Kuo A."/>
            <person name="Mondo S."/>
            <person name="Pangilinan J."/>
            <person name="Riley R."/>
            <person name="LaButti K."/>
            <person name="Andreopoulos B."/>
            <person name="Lipzen A."/>
            <person name="Chen C."/>
            <person name="Yan M."/>
            <person name="Daum C."/>
            <person name="Ng V."/>
            <person name="Clum A."/>
            <person name="Steindorff A."/>
            <person name="Ohm R.A."/>
            <person name="Martin F."/>
            <person name="Silar P."/>
            <person name="Natvig D.O."/>
            <person name="Lalanne C."/>
            <person name="Gautier V."/>
            <person name="Ament-Velasquez S.L."/>
            <person name="Kruys A."/>
            <person name="Hutchinson M.I."/>
            <person name="Powell A.J."/>
            <person name="Barry K."/>
            <person name="Miller A.N."/>
            <person name="Grigoriev I.V."/>
            <person name="Debuchy R."/>
            <person name="Gladieux P."/>
            <person name="Hiltunen Thoren M."/>
            <person name="Johannesson H."/>
        </authorList>
    </citation>
    <scope>NUCLEOTIDE SEQUENCE</scope>
    <source>
        <strain evidence="9">CBS 118394</strain>
    </source>
</reference>
<comment type="pathway">
    <text evidence="2">Polyol metabolism; (R,R)-butane-2,3-diol biosynthesis; (R,R)-butane-2,3-diol from pyruvate: step 2/3.</text>
</comment>
<evidence type="ECO:0000256" key="1">
    <source>
        <dbReference type="ARBA" id="ARBA00001784"/>
    </source>
</evidence>
<keyword evidence="10" id="KW-1185">Reference proteome</keyword>
<comment type="catalytic activity">
    <reaction evidence="1">
        <text>(2S)-2-acetolactate + H(+) = (R)-acetoin + CO2</text>
        <dbReference type="Rhea" id="RHEA:21580"/>
        <dbReference type="ChEBI" id="CHEBI:15378"/>
        <dbReference type="ChEBI" id="CHEBI:15686"/>
        <dbReference type="ChEBI" id="CHEBI:16526"/>
        <dbReference type="ChEBI" id="CHEBI:58476"/>
        <dbReference type="EC" id="4.1.1.5"/>
    </reaction>
</comment>
<accession>A0AAE0HTX9</accession>
<proteinExistence type="inferred from homology"/>
<protein>
    <recommendedName>
        <fullName evidence="5">Alpha-acetolactate decarboxylase</fullName>
        <ecNumber evidence="4">4.1.1.5</ecNumber>
    </recommendedName>
</protein>
<dbReference type="PANTHER" id="PTHR35524">
    <property type="entry name" value="ALPHA-ACETOLACTATE DECARBOXYLASE"/>
    <property type="match status" value="1"/>
</dbReference>
<evidence type="ECO:0000256" key="7">
    <source>
        <dbReference type="ARBA" id="ARBA00023061"/>
    </source>
</evidence>
<dbReference type="PANTHER" id="PTHR35524:SF1">
    <property type="entry name" value="ALPHA-ACETOLACTATE DECARBOXYLASE"/>
    <property type="match status" value="1"/>
</dbReference>
<dbReference type="Proteomes" id="UP001283341">
    <property type="component" value="Unassembled WGS sequence"/>
</dbReference>
<gene>
    <name evidence="9" type="ORF">B0H66DRAFT_578121</name>
</gene>
<dbReference type="AlphaFoldDB" id="A0AAE0HTX9"/>
<evidence type="ECO:0000256" key="3">
    <source>
        <dbReference type="ARBA" id="ARBA00007106"/>
    </source>
</evidence>
<organism evidence="9 10">
    <name type="scientific">Apodospora peruviana</name>
    <dbReference type="NCBI Taxonomy" id="516989"/>
    <lineage>
        <taxon>Eukaryota</taxon>
        <taxon>Fungi</taxon>
        <taxon>Dikarya</taxon>
        <taxon>Ascomycota</taxon>
        <taxon>Pezizomycotina</taxon>
        <taxon>Sordariomycetes</taxon>
        <taxon>Sordariomycetidae</taxon>
        <taxon>Sordariales</taxon>
        <taxon>Lasiosphaeriaceae</taxon>
        <taxon>Apodospora</taxon>
    </lineage>
</organism>
<dbReference type="EC" id="4.1.1.5" evidence="4"/>
<evidence type="ECO:0000313" key="9">
    <source>
        <dbReference type="EMBL" id="KAK3312832.1"/>
    </source>
</evidence>
<keyword evidence="7" id="KW-0005">Acetoin biosynthesis</keyword>
<dbReference type="EMBL" id="JAUEDM010000008">
    <property type="protein sequence ID" value="KAK3312832.1"/>
    <property type="molecule type" value="Genomic_DNA"/>
</dbReference>
<comment type="similarity">
    <text evidence="3">Belongs to the alpha-acetolactate decarboxylase family.</text>
</comment>
<evidence type="ECO:0000256" key="4">
    <source>
        <dbReference type="ARBA" id="ARBA00013204"/>
    </source>
</evidence>
<dbReference type="CDD" id="cd17299">
    <property type="entry name" value="acetolactate_decarboxylase"/>
    <property type="match status" value="1"/>
</dbReference>
<dbReference type="Gene3D" id="3.30.1330.80">
    <property type="entry name" value="Hypothetical protein, similar to alpha- acetolactate decarboxylase, domain 2"/>
    <property type="match status" value="2"/>
</dbReference>